<dbReference type="Proteomes" id="UP000274756">
    <property type="component" value="Unassembled WGS sequence"/>
</dbReference>
<evidence type="ECO:0000313" key="3">
    <source>
        <dbReference type="Proteomes" id="UP000274756"/>
    </source>
</evidence>
<name>A0A0N4U1P8_DRAME</name>
<dbReference type="AlphaFoldDB" id="A0A0N4U1P8"/>
<gene>
    <name evidence="1" type="ORF">DME_LOCUS4903</name>
</gene>
<proteinExistence type="predicted"/>
<evidence type="ECO:0000313" key="2">
    <source>
        <dbReference type="Proteomes" id="UP000038040"/>
    </source>
</evidence>
<reference evidence="4" key="1">
    <citation type="submission" date="2017-02" db="UniProtKB">
        <authorList>
            <consortium name="WormBaseParasite"/>
        </authorList>
    </citation>
    <scope>IDENTIFICATION</scope>
</reference>
<dbReference type="Proteomes" id="UP000038040">
    <property type="component" value="Unplaced"/>
</dbReference>
<sequence>MQKSIEKQMAISIMKKAEIENEREQRRMERQAQLDGIRQKYGRFLKSLVTTLISLEEFSLLISFPEIPRCTNTKSRRATAFKKFH</sequence>
<organism evidence="2 4">
    <name type="scientific">Dracunculus medinensis</name>
    <name type="common">Guinea worm</name>
    <dbReference type="NCBI Taxonomy" id="318479"/>
    <lineage>
        <taxon>Eukaryota</taxon>
        <taxon>Metazoa</taxon>
        <taxon>Ecdysozoa</taxon>
        <taxon>Nematoda</taxon>
        <taxon>Chromadorea</taxon>
        <taxon>Rhabditida</taxon>
        <taxon>Spirurina</taxon>
        <taxon>Dracunculoidea</taxon>
        <taxon>Dracunculidae</taxon>
        <taxon>Dracunculus</taxon>
    </lineage>
</organism>
<dbReference type="WBParaSite" id="DME_0000054301-mRNA-1">
    <property type="protein sequence ID" value="DME_0000054301-mRNA-1"/>
    <property type="gene ID" value="DME_0000054301"/>
</dbReference>
<keyword evidence="3" id="KW-1185">Reference proteome</keyword>
<accession>A0A0N4U1P8</accession>
<protein>
    <submittedName>
        <fullName evidence="1 4">Uncharacterized protein</fullName>
    </submittedName>
</protein>
<evidence type="ECO:0000313" key="4">
    <source>
        <dbReference type="WBParaSite" id="DME_0000054301-mRNA-1"/>
    </source>
</evidence>
<evidence type="ECO:0000313" key="1">
    <source>
        <dbReference type="EMBL" id="VDN54930.1"/>
    </source>
</evidence>
<dbReference type="EMBL" id="UYYG01001151">
    <property type="protein sequence ID" value="VDN54930.1"/>
    <property type="molecule type" value="Genomic_DNA"/>
</dbReference>
<reference evidence="1 3" key="2">
    <citation type="submission" date="2018-11" db="EMBL/GenBank/DDBJ databases">
        <authorList>
            <consortium name="Pathogen Informatics"/>
        </authorList>
    </citation>
    <scope>NUCLEOTIDE SEQUENCE [LARGE SCALE GENOMIC DNA]</scope>
</reference>